<dbReference type="CDD" id="cd07385">
    <property type="entry name" value="MPP_YkuE_C"/>
    <property type="match status" value="1"/>
</dbReference>
<dbReference type="Proteomes" id="UP000183071">
    <property type="component" value="Unassembled WGS sequence"/>
</dbReference>
<comment type="caution">
    <text evidence="5">The sequence shown here is derived from an EMBL/GenBank/DDBJ whole genome shotgun (WGS) entry which is preliminary data.</text>
</comment>
<feature type="domain" description="Calcineurin-like phosphoesterase" evidence="4">
    <location>
        <begin position="184"/>
        <end position="363"/>
    </location>
</feature>
<feature type="transmembrane region" description="Helical" evidence="3">
    <location>
        <begin position="53"/>
        <end position="76"/>
    </location>
</feature>
<feature type="transmembrane region" description="Helical" evidence="3">
    <location>
        <begin position="88"/>
        <end position="108"/>
    </location>
</feature>
<organism evidence="5 6">
    <name type="scientific">Polaribacter dokdonensis DSW-5</name>
    <dbReference type="NCBI Taxonomy" id="1300348"/>
    <lineage>
        <taxon>Bacteria</taxon>
        <taxon>Pseudomonadati</taxon>
        <taxon>Bacteroidota</taxon>
        <taxon>Flavobacteriia</taxon>
        <taxon>Flavobacteriales</taxon>
        <taxon>Flavobacteriaceae</taxon>
    </lineage>
</organism>
<dbReference type="EMBL" id="FNUE01000001">
    <property type="protein sequence ID" value="SEE12673.1"/>
    <property type="molecule type" value="Genomic_DNA"/>
</dbReference>
<evidence type="ECO:0000256" key="3">
    <source>
        <dbReference type="SAM" id="Phobius"/>
    </source>
</evidence>
<gene>
    <name evidence="5" type="ORF">SAMN05444353_0838</name>
</gene>
<dbReference type="PANTHER" id="PTHR31302">
    <property type="entry name" value="TRANSMEMBRANE PROTEIN WITH METALLOPHOSPHOESTERASE DOMAIN-RELATED"/>
    <property type="match status" value="1"/>
</dbReference>
<feature type="transmembrane region" description="Helical" evidence="3">
    <location>
        <begin position="23"/>
        <end position="41"/>
    </location>
</feature>
<dbReference type="Gene3D" id="3.60.21.10">
    <property type="match status" value="1"/>
</dbReference>
<evidence type="ECO:0000313" key="5">
    <source>
        <dbReference type="EMBL" id="SEE12673.1"/>
    </source>
</evidence>
<evidence type="ECO:0000259" key="4">
    <source>
        <dbReference type="Pfam" id="PF00149"/>
    </source>
</evidence>
<dbReference type="InterPro" id="IPR051158">
    <property type="entry name" value="Metallophosphoesterase_sf"/>
</dbReference>
<keyword evidence="3" id="KW-0812">Transmembrane</keyword>
<dbReference type="InterPro" id="IPR029052">
    <property type="entry name" value="Metallo-depent_PP-like"/>
</dbReference>
<feature type="transmembrane region" description="Helical" evidence="3">
    <location>
        <begin position="137"/>
        <end position="158"/>
    </location>
</feature>
<name>A0A1H5GAD6_9FLAO</name>
<sequence length="426" mass="49038">MLKINRFLTVIFVRFKTTSMPRWLIPLIILVIVIVAVEIYTFQAFKTISKNKWVRFSFLAISAAVYINFFITMLTYDRGNGQTPQFQMAMGLMLTFAIPKLVVIIFLFGEDIYRWIVKLISLVSSGETKSIPSRRKFISQLALGIAAIPFVSFIYGIIQGKYNYKVIKYQLSFDDLPAAFDGYTITQISDIHSGSFTNREKIQYGVDLINEQQSDLLLFTGDIVNNKADEMDDWIDVFDKLSAKEGKYAILGNHDYGDYMDWKTPQDKIDNFEKVKNIHQKIGFDLLLDEHRYIEKNGDKIALLGVENWGRGFNQAGDLEKASAGVQKDDFKILMSHDPSHWQEKVKKDDFNYHLTLSGHTHGLQMGIEIPGFLKWSPSQYVYKQWAGLYEEFGRFINVNRGFGYHAFPGRVGIWPEITVIELKKA</sequence>
<dbReference type="Pfam" id="PF00149">
    <property type="entry name" value="Metallophos"/>
    <property type="match status" value="1"/>
</dbReference>
<evidence type="ECO:0000256" key="1">
    <source>
        <dbReference type="ARBA" id="ARBA00022723"/>
    </source>
</evidence>
<accession>A0A1H5GAD6</accession>
<dbReference type="SUPFAM" id="SSF56300">
    <property type="entry name" value="Metallo-dependent phosphatases"/>
    <property type="match status" value="1"/>
</dbReference>
<reference evidence="5 6" key="1">
    <citation type="submission" date="2016-10" db="EMBL/GenBank/DDBJ databases">
        <authorList>
            <person name="Varghese N."/>
            <person name="Submissions S."/>
        </authorList>
    </citation>
    <scope>NUCLEOTIDE SEQUENCE [LARGE SCALE GENOMIC DNA]</scope>
    <source>
        <strain evidence="5 6">DSW-5</strain>
    </source>
</reference>
<protein>
    <recommendedName>
        <fullName evidence="4">Calcineurin-like phosphoesterase domain-containing protein</fullName>
    </recommendedName>
</protein>
<dbReference type="InterPro" id="IPR004843">
    <property type="entry name" value="Calcineurin-like_PHP"/>
</dbReference>
<keyword evidence="3" id="KW-1133">Transmembrane helix</keyword>
<proteinExistence type="predicted"/>
<evidence type="ECO:0000313" key="6">
    <source>
        <dbReference type="Proteomes" id="UP000183071"/>
    </source>
</evidence>
<keyword evidence="3" id="KW-0472">Membrane</keyword>
<dbReference type="PANTHER" id="PTHR31302:SF31">
    <property type="entry name" value="PHOSPHODIESTERASE YAEI"/>
    <property type="match status" value="1"/>
</dbReference>
<keyword evidence="6" id="KW-1185">Reference proteome</keyword>
<keyword evidence="2" id="KW-0378">Hydrolase</keyword>
<evidence type="ECO:0000256" key="2">
    <source>
        <dbReference type="ARBA" id="ARBA00022801"/>
    </source>
</evidence>
<keyword evidence="1" id="KW-0479">Metal-binding</keyword>